<comment type="caution">
    <text evidence="1">The sequence shown here is derived from an EMBL/GenBank/DDBJ whole genome shotgun (WGS) entry which is preliminary data.</text>
</comment>
<gene>
    <name evidence="1" type="ORF">CcCBS67573_g06699</name>
</gene>
<dbReference type="AlphaFoldDB" id="A0A507F344"/>
<dbReference type="Proteomes" id="UP000320333">
    <property type="component" value="Unassembled WGS sequence"/>
</dbReference>
<organism evidence="1 2">
    <name type="scientific">Chytriomyces confervae</name>
    <dbReference type="NCBI Taxonomy" id="246404"/>
    <lineage>
        <taxon>Eukaryota</taxon>
        <taxon>Fungi</taxon>
        <taxon>Fungi incertae sedis</taxon>
        <taxon>Chytridiomycota</taxon>
        <taxon>Chytridiomycota incertae sedis</taxon>
        <taxon>Chytridiomycetes</taxon>
        <taxon>Chytridiales</taxon>
        <taxon>Chytriomycetaceae</taxon>
        <taxon>Chytriomyces</taxon>
    </lineage>
</organism>
<protein>
    <submittedName>
        <fullName evidence="1">Uncharacterized protein</fullName>
    </submittedName>
</protein>
<dbReference type="OrthoDB" id="79420at2759"/>
<evidence type="ECO:0000313" key="1">
    <source>
        <dbReference type="EMBL" id="TPX69906.1"/>
    </source>
</evidence>
<dbReference type="InterPro" id="IPR009057">
    <property type="entry name" value="Homeodomain-like_sf"/>
</dbReference>
<evidence type="ECO:0000313" key="2">
    <source>
        <dbReference type="Proteomes" id="UP000320333"/>
    </source>
</evidence>
<keyword evidence="2" id="KW-1185">Reference proteome</keyword>
<reference evidence="1 2" key="1">
    <citation type="journal article" date="2019" name="Sci. Rep.">
        <title>Comparative genomics of chytrid fungi reveal insights into the obligate biotrophic and pathogenic lifestyle of Synchytrium endobioticum.</title>
        <authorList>
            <person name="van de Vossenberg B.T.L.H."/>
            <person name="Warris S."/>
            <person name="Nguyen H.D.T."/>
            <person name="van Gent-Pelzer M.P.E."/>
            <person name="Joly D.L."/>
            <person name="van de Geest H.C."/>
            <person name="Bonants P.J.M."/>
            <person name="Smith D.S."/>
            <person name="Levesque C.A."/>
            <person name="van der Lee T.A.J."/>
        </authorList>
    </citation>
    <scope>NUCLEOTIDE SEQUENCE [LARGE SCALE GENOMIC DNA]</scope>
    <source>
        <strain evidence="1 2">CBS 675.73</strain>
    </source>
</reference>
<proteinExistence type="predicted"/>
<sequence>MDILRTVHHQQASAEVRYHCLYMYYYQGFTNRAKLARMFGKVGSTITHWIDQYEQGGGTERAQKARVYKKHGPERRQWLVELYRKRPVLFLKQAKELFASQFPGSSIININDLVYTQRGWSHVESPGMASNPN</sequence>
<accession>A0A507F344</accession>
<name>A0A507F344_9FUNG</name>
<dbReference type="EMBL" id="QEAP01000300">
    <property type="protein sequence ID" value="TPX69906.1"/>
    <property type="molecule type" value="Genomic_DNA"/>
</dbReference>
<dbReference type="SUPFAM" id="SSF46689">
    <property type="entry name" value="Homeodomain-like"/>
    <property type="match status" value="1"/>
</dbReference>